<name>A0ABD5YHU3_9EURY</name>
<gene>
    <name evidence="2" type="ORF">ACFQL7_02105</name>
</gene>
<protein>
    <submittedName>
        <fullName evidence="2">Uncharacterized protein</fullName>
    </submittedName>
</protein>
<keyword evidence="3" id="KW-1185">Reference proteome</keyword>
<evidence type="ECO:0000313" key="2">
    <source>
        <dbReference type="EMBL" id="MFC7188765.1"/>
    </source>
</evidence>
<sequence length="63" mass="7215">MVTFGRMKTGAGSIRYMKYYLMSVKSMLTLAGQTWRQLERDWKAVVLGLFVMILVLAGISIPW</sequence>
<feature type="transmembrane region" description="Helical" evidence="1">
    <location>
        <begin position="44"/>
        <end position="61"/>
    </location>
</feature>
<keyword evidence="1" id="KW-0472">Membrane</keyword>
<dbReference type="EMBL" id="JBHTAX010000001">
    <property type="protein sequence ID" value="MFC7188765.1"/>
    <property type="molecule type" value="Genomic_DNA"/>
</dbReference>
<organism evidence="2 3">
    <name type="scientific">Halocatena marina</name>
    <dbReference type="NCBI Taxonomy" id="2934937"/>
    <lineage>
        <taxon>Archaea</taxon>
        <taxon>Methanobacteriati</taxon>
        <taxon>Methanobacteriota</taxon>
        <taxon>Stenosarchaea group</taxon>
        <taxon>Halobacteria</taxon>
        <taxon>Halobacteriales</taxon>
        <taxon>Natronomonadaceae</taxon>
        <taxon>Halocatena</taxon>
    </lineage>
</organism>
<keyword evidence="1" id="KW-0812">Transmembrane</keyword>
<reference evidence="2 3" key="1">
    <citation type="journal article" date="2019" name="Int. J. Syst. Evol. Microbiol.">
        <title>The Global Catalogue of Microorganisms (GCM) 10K type strain sequencing project: providing services to taxonomists for standard genome sequencing and annotation.</title>
        <authorList>
            <consortium name="The Broad Institute Genomics Platform"/>
            <consortium name="The Broad Institute Genome Sequencing Center for Infectious Disease"/>
            <person name="Wu L."/>
            <person name="Ma J."/>
        </authorList>
    </citation>
    <scope>NUCLEOTIDE SEQUENCE [LARGE SCALE GENOMIC DNA]</scope>
    <source>
        <strain evidence="2 3">RDMS1</strain>
    </source>
</reference>
<evidence type="ECO:0000256" key="1">
    <source>
        <dbReference type="SAM" id="Phobius"/>
    </source>
</evidence>
<accession>A0ABD5YHU3</accession>
<dbReference type="Proteomes" id="UP001596417">
    <property type="component" value="Unassembled WGS sequence"/>
</dbReference>
<keyword evidence="1" id="KW-1133">Transmembrane helix</keyword>
<comment type="caution">
    <text evidence="2">The sequence shown here is derived from an EMBL/GenBank/DDBJ whole genome shotgun (WGS) entry which is preliminary data.</text>
</comment>
<evidence type="ECO:0000313" key="3">
    <source>
        <dbReference type="Proteomes" id="UP001596417"/>
    </source>
</evidence>
<dbReference type="AlphaFoldDB" id="A0ABD5YHU3"/>
<dbReference type="RefSeq" id="WP_390204454.1">
    <property type="nucleotide sequence ID" value="NZ_JBHSZC010000001.1"/>
</dbReference>
<proteinExistence type="predicted"/>